<organism evidence="2 3">
    <name type="scientific">Pleurodeles waltl</name>
    <name type="common">Iberian ribbed newt</name>
    <dbReference type="NCBI Taxonomy" id="8319"/>
    <lineage>
        <taxon>Eukaryota</taxon>
        <taxon>Metazoa</taxon>
        <taxon>Chordata</taxon>
        <taxon>Craniata</taxon>
        <taxon>Vertebrata</taxon>
        <taxon>Euteleostomi</taxon>
        <taxon>Amphibia</taxon>
        <taxon>Batrachia</taxon>
        <taxon>Caudata</taxon>
        <taxon>Salamandroidea</taxon>
        <taxon>Salamandridae</taxon>
        <taxon>Pleurodelinae</taxon>
        <taxon>Pleurodeles</taxon>
    </lineage>
</organism>
<dbReference type="EMBL" id="JANPWB010000001">
    <property type="protein sequence ID" value="KAJ1213872.1"/>
    <property type="molecule type" value="Genomic_DNA"/>
</dbReference>
<gene>
    <name evidence="2" type="ORF">NDU88_001502</name>
</gene>
<sequence>MAWVGPRPAPASWQALRRAQHTRQDRGGRLKRQLLQLGPGRRMSLGPRAPGRDGGACRPNATSHITLPEVHSGKSVLRDHLETRGTEASPRDQRGEAGIRALPAP</sequence>
<protein>
    <submittedName>
        <fullName evidence="2">Uncharacterized protein</fullName>
    </submittedName>
</protein>
<evidence type="ECO:0000256" key="1">
    <source>
        <dbReference type="SAM" id="MobiDB-lite"/>
    </source>
</evidence>
<feature type="region of interest" description="Disordered" evidence="1">
    <location>
        <begin position="1"/>
        <end position="105"/>
    </location>
</feature>
<feature type="compositionally biased region" description="Low complexity" evidence="1">
    <location>
        <begin position="33"/>
        <end position="42"/>
    </location>
</feature>
<comment type="caution">
    <text evidence="2">The sequence shown here is derived from an EMBL/GenBank/DDBJ whole genome shotgun (WGS) entry which is preliminary data.</text>
</comment>
<dbReference type="Proteomes" id="UP001066276">
    <property type="component" value="Chromosome 1_1"/>
</dbReference>
<feature type="compositionally biased region" description="Basic and acidic residues" evidence="1">
    <location>
        <begin position="76"/>
        <end position="97"/>
    </location>
</feature>
<proteinExistence type="predicted"/>
<evidence type="ECO:0000313" key="2">
    <source>
        <dbReference type="EMBL" id="KAJ1213872.1"/>
    </source>
</evidence>
<evidence type="ECO:0000313" key="3">
    <source>
        <dbReference type="Proteomes" id="UP001066276"/>
    </source>
</evidence>
<reference evidence="2" key="1">
    <citation type="journal article" date="2022" name="bioRxiv">
        <title>Sequencing and chromosome-scale assembly of the giantPleurodeles waltlgenome.</title>
        <authorList>
            <person name="Brown T."/>
            <person name="Elewa A."/>
            <person name="Iarovenko S."/>
            <person name="Subramanian E."/>
            <person name="Araus A.J."/>
            <person name="Petzold A."/>
            <person name="Susuki M."/>
            <person name="Suzuki K.-i.T."/>
            <person name="Hayashi T."/>
            <person name="Toyoda A."/>
            <person name="Oliveira C."/>
            <person name="Osipova E."/>
            <person name="Leigh N.D."/>
            <person name="Simon A."/>
            <person name="Yun M.H."/>
        </authorList>
    </citation>
    <scope>NUCLEOTIDE SEQUENCE</scope>
    <source>
        <strain evidence="2">20211129_DDA</strain>
        <tissue evidence="2">Liver</tissue>
    </source>
</reference>
<name>A0AAV7WMM6_PLEWA</name>
<accession>A0AAV7WMM6</accession>
<dbReference type="AlphaFoldDB" id="A0AAV7WMM6"/>
<keyword evidence="3" id="KW-1185">Reference proteome</keyword>